<evidence type="ECO:0000313" key="1">
    <source>
        <dbReference type="EMBL" id="KAH3845986.1"/>
    </source>
</evidence>
<dbReference type="Proteomes" id="UP000828390">
    <property type="component" value="Unassembled WGS sequence"/>
</dbReference>
<reference evidence="1" key="1">
    <citation type="journal article" date="2019" name="bioRxiv">
        <title>The Genome of the Zebra Mussel, Dreissena polymorpha: A Resource for Invasive Species Research.</title>
        <authorList>
            <person name="McCartney M.A."/>
            <person name="Auch B."/>
            <person name="Kono T."/>
            <person name="Mallez S."/>
            <person name="Zhang Y."/>
            <person name="Obille A."/>
            <person name="Becker A."/>
            <person name="Abrahante J.E."/>
            <person name="Garbe J."/>
            <person name="Badalamenti J.P."/>
            <person name="Herman A."/>
            <person name="Mangelson H."/>
            <person name="Liachko I."/>
            <person name="Sullivan S."/>
            <person name="Sone E.D."/>
            <person name="Koren S."/>
            <person name="Silverstein K.A.T."/>
            <person name="Beckman K.B."/>
            <person name="Gohl D.M."/>
        </authorList>
    </citation>
    <scope>NUCLEOTIDE SEQUENCE</scope>
    <source>
        <strain evidence="1">Duluth1</strain>
        <tissue evidence="1">Whole animal</tissue>
    </source>
</reference>
<dbReference type="AlphaFoldDB" id="A0A9D4QW93"/>
<proteinExistence type="predicted"/>
<gene>
    <name evidence="1" type="ORF">DPMN_088281</name>
</gene>
<sequence length="123" mass="14367">MKTKFSQHKAPISMWVYMALCIQLMLKMSHDRYTAKHGGLAEREAAAGEDLPTFCSPETRDSRMFRSKSLTLAKQGLMHVRKVSSQISMCNRLKTNLFLAEDQFRQKVSYLTAEFWRHLMHMH</sequence>
<organism evidence="1 2">
    <name type="scientific">Dreissena polymorpha</name>
    <name type="common">Zebra mussel</name>
    <name type="synonym">Mytilus polymorpha</name>
    <dbReference type="NCBI Taxonomy" id="45954"/>
    <lineage>
        <taxon>Eukaryota</taxon>
        <taxon>Metazoa</taxon>
        <taxon>Spiralia</taxon>
        <taxon>Lophotrochozoa</taxon>
        <taxon>Mollusca</taxon>
        <taxon>Bivalvia</taxon>
        <taxon>Autobranchia</taxon>
        <taxon>Heteroconchia</taxon>
        <taxon>Euheterodonta</taxon>
        <taxon>Imparidentia</taxon>
        <taxon>Neoheterodontei</taxon>
        <taxon>Myida</taxon>
        <taxon>Dreissenoidea</taxon>
        <taxon>Dreissenidae</taxon>
        <taxon>Dreissena</taxon>
    </lineage>
</organism>
<accession>A0A9D4QW93</accession>
<evidence type="ECO:0000313" key="2">
    <source>
        <dbReference type="Proteomes" id="UP000828390"/>
    </source>
</evidence>
<dbReference type="EMBL" id="JAIWYP010000003">
    <property type="protein sequence ID" value="KAH3845986.1"/>
    <property type="molecule type" value="Genomic_DNA"/>
</dbReference>
<reference evidence="1" key="2">
    <citation type="submission" date="2020-11" db="EMBL/GenBank/DDBJ databases">
        <authorList>
            <person name="McCartney M.A."/>
            <person name="Auch B."/>
            <person name="Kono T."/>
            <person name="Mallez S."/>
            <person name="Becker A."/>
            <person name="Gohl D.M."/>
            <person name="Silverstein K.A.T."/>
            <person name="Koren S."/>
            <person name="Bechman K.B."/>
            <person name="Herman A."/>
            <person name="Abrahante J.E."/>
            <person name="Garbe J."/>
        </authorList>
    </citation>
    <scope>NUCLEOTIDE SEQUENCE</scope>
    <source>
        <strain evidence="1">Duluth1</strain>
        <tissue evidence="1">Whole animal</tissue>
    </source>
</reference>
<name>A0A9D4QW93_DREPO</name>
<comment type="caution">
    <text evidence="1">The sequence shown here is derived from an EMBL/GenBank/DDBJ whole genome shotgun (WGS) entry which is preliminary data.</text>
</comment>
<protein>
    <submittedName>
        <fullName evidence="1">Uncharacterized protein</fullName>
    </submittedName>
</protein>
<keyword evidence="2" id="KW-1185">Reference proteome</keyword>